<name>A0ACA9NFU9_9GLOM</name>
<reference evidence="1" key="1">
    <citation type="submission" date="2021-06" db="EMBL/GenBank/DDBJ databases">
        <authorList>
            <person name="Kallberg Y."/>
            <person name="Tangrot J."/>
            <person name="Rosling A."/>
        </authorList>
    </citation>
    <scope>NUCLEOTIDE SEQUENCE</scope>
    <source>
        <strain evidence="1">IL203A</strain>
    </source>
</reference>
<evidence type="ECO:0000313" key="2">
    <source>
        <dbReference type="Proteomes" id="UP000789702"/>
    </source>
</evidence>
<proteinExistence type="predicted"/>
<gene>
    <name evidence="1" type="ORF">DHETER_LOCUS9382</name>
</gene>
<comment type="caution">
    <text evidence="1">The sequence shown here is derived from an EMBL/GenBank/DDBJ whole genome shotgun (WGS) entry which is preliminary data.</text>
</comment>
<feature type="non-terminal residue" evidence="1">
    <location>
        <position position="266"/>
    </location>
</feature>
<dbReference type="Proteomes" id="UP000789702">
    <property type="component" value="Unassembled WGS sequence"/>
</dbReference>
<keyword evidence="2" id="KW-1185">Reference proteome</keyword>
<protein>
    <submittedName>
        <fullName evidence="1">5089_t:CDS:1</fullName>
    </submittedName>
</protein>
<dbReference type="EMBL" id="CAJVPU010016394">
    <property type="protein sequence ID" value="CAG8652820.1"/>
    <property type="molecule type" value="Genomic_DNA"/>
</dbReference>
<evidence type="ECO:0000313" key="1">
    <source>
        <dbReference type="EMBL" id="CAG8652820.1"/>
    </source>
</evidence>
<organism evidence="1 2">
    <name type="scientific">Dentiscutata heterogama</name>
    <dbReference type="NCBI Taxonomy" id="1316150"/>
    <lineage>
        <taxon>Eukaryota</taxon>
        <taxon>Fungi</taxon>
        <taxon>Fungi incertae sedis</taxon>
        <taxon>Mucoromycota</taxon>
        <taxon>Glomeromycotina</taxon>
        <taxon>Glomeromycetes</taxon>
        <taxon>Diversisporales</taxon>
        <taxon>Gigasporaceae</taxon>
        <taxon>Dentiscutata</taxon>
    </lineage>
</organism>
<accession>A0ACA9NFU9</accession>
<sequence>MDKSFFALHQEIEEGDLLDEVWPKVKLTKARDQHEYDFLAKTGRSLDKTIKGLQVPFRKEFARVRDDIETRAEMLRLADNRGWSAALQIVGNNNKMMEKYKKHIPLVASVAQFSGWNYNRGFVATNIREKGFLLLYQVLRKESLIRKINEEIRGFISFVAERDIVLQVTRERLPASTVEVLATLPLVAHPQALVLEEPINIAKLTFQDFVVGRMQGAVSDNWNHRLDKAWELFKNYCKVMSLVPLPSEVDTLVSFIVWLDLTQSFA</sequence>